<dbReference type="Proteomes" id="UP001595836">
    <property type="component" value="Unassembled WGS sequence"/>
</dbReference>
<dbReference type="CDD" id="cd00431">
    <property type="entry name" value="cysteine_hydrolases"/>
    <property type="match status" value="1"/>
</dbReference>
<sequence>MIDMQNSYFEFPELAKVRDELVARVNELIRTAHDAGRPVVLVRTEHSRDKSTWTLNMCEDDQGFAFPGTEQAQFLDELATGDHVEVVKTRDSAFFDTELKTRLEQLGVDHLLLCGVSTHSCVSQTAIDGFAENVHIAVACDAIASDDAALSTALLEFLSDQMRQPIIDQAAALELLRTGDWPD</sequence>
<evidence type="ECO:0000313" key="3">
    <source>
        <dbReference type="EMBL" id="MFC4756121.1"/>
    </source>
</evidence>
<protein>
    <submittedName>
        <fullName evidence="3">Cysteine hydrolase family protein</fullName>
    </submittedName>
</protein>
<dbReference type="PANTHER" id="PTHR43540">
    <property type="entry name" value="PEROXYUREIDOACRYLATE/UREIDOACRYLATE AMIDOHYDROLASE-RELATED"/>
    <property type="match status" value="1"/>
</dbReference>
<dbReference type="InterPro" id="IPR036380">
    <property type="entry name" value="Isochorismatase-like_sf"/>
</dbReference>
<evidence type="ECO:0000313" key="4">
    <source>
        <dbReference type="Proteomes" id="UP001595836"/>
    </source>
</evidence>
<dbReference type="InterPro" id="IPR050272">
    <property type="entry name" value="Isochorismatase-like_hydrls"/>
</dbReference>
<dbReference type="PANTHER" id="PTHR43540:SF6">
    <property type="entry name" value="ISOCHORISMATASE-LIKE DOMAIN-CONTAINING PROTEIN"/>
    <property type="match status" value="1"/>
</dbReference>
<dbReference type="EMBL" id="JBHSHP010000058">
    <property type="protein sequence ID" value="MFC4756121.1"/>
    <property type="molecule type" value="Genomic_DNA"/>
</dbReference>
<comment type="caution">
    <text evidence="3">The sequence shown here is derived from an EMBL/GenBank/DDBJ whole genome shotgun (WGS) entry which is preliminary data.</text>
</comment>
<dbReference type="RefSeq" id="WP_344991870.1">
    <property type="nucleotide sequence ID" value="NZ_BAABCD010000017.1"/>
</dbReference>
<dbReference type="GO" id="GO:0016787">
    <property type="term" value="F:hydrolase activity"/>
    <property type="evidence" value="ECO:0007669"/>
    <property type="project" value="UniProtKB-KW"/>
</dbReference>
<reference evidence="4" key="1">
    <citation type="journal article" date="2019" name="Int. J. Syst. Evol. Microbiol.">
        <title>The Global Catalogue of Microorganisms (GCM) 10K type strain sequencing project: providing services to taxonomists for standard genome sequencing and annotation.</title>
        <authorList>
            <consortium name="The Broad Institute Genomics Platform"/>
            <consortium name="The Broad Institute Genome Sequencing Center for Infectious Disease"/>
            <person name="Wu L."/>
            <person name="Ma J."/>
        </authorList>
    </citation>
    <scope>NUCLEOTIDE SEQUENCE [LARGE SCALE GENOMIC DNA]</scope>
    <source>
        <strain evidence="4">JCM 11882</strain>
    </source>
</reference>
<evidence type="ECO:0000259" key="2">
    <source>
        <dbReference type="Pfam" id="PF00857"/>
    </source>
</evidence>
<dbReference type="Gene3D" id="3.40.50.850">
    <property type="entry name" value="Isochorismatase-like"/>
    <property type="match status" value="1"/>
</dbReference>
<feature type="domain" description="Isochorismatase-like" evidence="2">
    <location>
        <begin position="1"/>
        <end position="162"/>
    </location>
</feature>
<keyword evidence="4" id="KW-1185">Reference proteome</keyword>
<evidence type="ECO:0000256" key="1">
    <source>
        <dbReference type="ARBA" id="ARBA00022801"/>
    </source>
</evidence>
<name>A0ABV9PTA6_9ACTN</name>
<organism evidence="3 4">
    <name type="scientific">Dietzia aurantiaca</name>
    <dbReference type="NCBI Taxonomy" id="983873"/>
    <lineage>
        <taxon>Bacteria</taxon>
        <taxon>Bacillati</taxon>
        <taxon>Actinomycetota</taxon>
        <taxon>Actinomycetes</taxon>
        <taxon>Mycobacteriales</taxon>
        <taxon>Dietziaceae</taxon>
        <taxon>Dietzia</taxon>
    </lineage>
</organism>
<proteinExistence type="predicted"/>
<dbReference type="InterPro" id="IPR000868">
    <property type="entry name" value="Isochorismatase-like_dom"/>
</dbReference>
<gene>
    <name evidence="3" type="ORF">ACFO7U_15215</name>
</gene>
<keyword evidence="1 3" id="KW-0378">Hydrolase</keyword>
<dbReference type="SUPFAM" id="SSF52499">
    <property type="entry name" value="Isochorismatase-like hydrolases"/>
    <property type="match status" value="1"/>
</dbReference>
<dbReference type="Pfam" id="PF00857">
    <property type="entry name" value="Isochorismatase"/>
    <property type="match status" value="1"/>
</dbReference>
<accession>A0ABV9PTA6</accession>